<comment type="similarity">
    <text evidence="3">Belongs to the SMC family. SMC6 subfamily.</text>
</comment>
<evidence type="ECO:0000259" key="13">
    <source>
        <dbReference type="Pfam" id="PF13476"/>
    </source>
</evidence>
<evidence type="ECO:0000256" key="12">
    <source>
        <dbReference type="SAM" id="Coils"/>
    </source>
</evidence>
<dbReference type="GO" id="GO:0005634">
    <property type="term" value="C:nucleus"/>
    <property type="evidence" value="ECO:0007669"/>
    <property type="project" value="UniProtKB-SubCell"/>
</dbReference>
<sequence>MDPPAHDATQSGTKRTVATMDSEIESLAASMAGPVLTERQNKRVKRYAPMTQVASQIESTEDEASSNWHPPGYIKHLKLRNFMCHEHFQLDLGPKLNFIVGNNGSGKSAILTAITVGLGAKATDTNRGTSLKDLIRDGCSSAKIEIVLNNEGFGGYEQGTYGNEIVIERTIKRDGPAKFSIKGENREEVSHTKRDLQAIVEYFAVPVMNPMCFLSQDAARSFLTASTPADKYKHFMRGTLLEDTEINLNRALEIAISAQNNLDFHAKNVKELRQEFEGSKGLLKQLTANQDLNRRKKALQGKLLWLSVVENENSLLKLQEGNNSVQDKIIEVEKKISGRNTTIERLDSDQTAMEQKTEDALNNWQDKKRAFEDTRLAMNRVKVEFDTQKQNRAETAELIKGAESKILSFNKIIANFEDQLRKQMGGDKKQMQDEAEGLKLKVEASNKRLSTSNVRLGELRERITALSAQNEELITAKKDSIVRKQEYLNRALQGNNSFLANFDLNMEKVIRTIEQRQNEFATKPLGPLGAHVKVKNEFKEWTRSIQRYLRGTVGAFVVSTVEDNALLKQIFRSCNLRVNPNVMTYKFDEFDFNAGSAKVSYPTIVDALEFDSRALRCLFVDQNRIEKVLLIKNKDEAREVLMGKPRNVILTLSILDAYNGFQCSMTPAKPFAIDSVAFDEKLKLVTETSSEDDIAYLKSLIIGEKADLEELIENHKQSLAKLKAHRNDIELEMKSLKQEITASGKREVSIRMELEREIDTGVREQAEADKDTYEEAISSYSLALEEIDKKLDEISQKAQPLKQTLSDSKHDVQEAEDAMTEIKQSSSSRSAKLEKLHEDVKYYNEKLVGYQRKLEETSRKIQEFQIGIEGQISNAEVYCSRDVAYAQDMPGTKEDVKAEIERVTIQIQRAESRVGLSQDQVVELFEKAKLKYKSAEKRYAEMDNVIIQLNNSINRRLQSLNYGKTDTCGTADTDFKQSLRFRNYSGGLNFDFNKRTLNMFVKTPNDDQPRNVDTFSGGEKSFSQIALLLATWRPMRSRILALDEFDVFMDQVNREIGTRLIMRKLFDDNRTQTVIITPQDIGKIASLDFPGICIHRMNDPERQNNSDFYS</sequence>
<keyword evidence="15" id="KW-1185">Reference proteome</keyword>
<evidence type="ECO:0000256" key="11">
    <source>
        <dbReference type="ARBA" id="ARBA00023242"/>
    </source>
</evidence>
<keyword evidence="8 12" id="KW-0175">Coiled coil</keyword>
<evidence type="ECO:0000256" key="5">
    <source>
        <dbReference type="ARBA" id="ARBA00022741"/>
    </source>
</evidence>
<reference evidence="15" key="1">
    <citation type="submission" date="2016-03" db="EMBL/GenBank/DDBJ databases">
        <authorList>
            <person name="Devillers Hugo."/>
        </authorList>
    </citation>
    <scope>NUCLEOTIDE SEQUENCE [LARGE SCALE GENOMIC DNA]</scope>
</reference>
<evidence type="ECO:0000256" key="4">
    <source>
        <dbReference type="ARBA" id="ARBA00022454"/>
    </source>
</evidence>
<feature type="coiled-coil region" evidence="12">
    <location>
        <begin position="428"/>
        <end position="476"/>
    </location>
</feature>
<feature type="coiled-coil region" evidence="12">
    <location>
        <begin position="893"/>
        <end position="952"/>
    </location>
</feature>
<feature type="coiled-coil region" evidence="12">
    <location>
        <begin position="705"/>
        <end position="739"/>
    </location>
</feature>
<keyword evidence="11" id="KW-0539">Nucleus</keyword>
<protein>
    <submittedName>
        <fullName evidence="14">LANO_0H18470g1_1</fullName>
    </submittedName>
</protein>
<evidence type="ECO:0000313" key="15">
    <source>
        <dbReference type="Proteomes" id="UP000189911"/>
    </source>
</evidence>
<dbReference type="GO" id="GO:0000724">
    <property type="term" value="P:double-strand break repair via homologous recombination"/>
    <property type="evidence" value="ECO:0007669"/>
    <property type="project" value="TreeGrafter"/>
</dbReference>
<dbReference type="Pfam" id="PF13476">
    <property type="entry name" value="AAA_23"/>
    <property type="match status" value="1"/>
</dbReference>
<feature type="coiled-coil region" evidence="12">
    <location>
        <begin position="241"/>
        <end position="289"/>
    </location>
</feature>
<dbReference type="GO" id="GO:0035861">
    <property type="term" value="C:site of double-strand break"/>
    <property type="evidence" value="ECO:0007669"/>
    <property type="project" value="TreeGrafter"/>
</dbReference>
<dbReference type="GO" id="GO:0003697">
    <property type="term" value="F:single-stranded DNA binding"/>
    <property type="evidence" value="ECO:0007669"/>
    <property type="project" value="TreeGrafter"/>
</dbReference>
<dbReference type="PANTHER" id="PTHR19306:SF6">
    <property type="entry name" value="STRUCTURAL MAINTENANCE OF CHROMOSOMES PROTEIN 6"/>
    <property type="match status" value="1"/>
</dbReference>
<dbReference type="PANTHER" id="PTHR19306">
    <property type="entry name" value="STRUCTURAL MAINTENANCE OF CHROMOSOMES 5,6 SMC5, SMC6"/>
    <property type="match status" value="1"/>
</dbReference>
<dbReference type="Gene3D" id="3.40.50.300">
    <property type="entry name" value="P-loop containing nucleotide triphosphate hydrolases"/>
    <property type="match status" value="2"/>
</dbReference>
<keyword evidence="4" id="KW-0158">Chromosome</keyword>
<keyword evidence="10" id="KW-0234">DNA repair</keyword>
<keyword evidence="6" id="KW-0227">DNA damage</keyword>
<dbReference type="AlphaFoldDB" id="A0A1G4KNE7"/>
<comment type="subcellular location">
    <subcellularLocation>
        <location evidence="2">Chromosome</location>
    </subcellularLocation>
    <subcellularLocation>
        <location evidence="1">Nucleus</location>
    </subcellularLocation>
</comment>
<feature type="coiled-coil region" evidence="12">
    <location>
        <begin position="763"/>
        <end position="853"/>
    </location>
</feature>
<organism evidence="14 15">
    <name type="scientific">Lachancea nothofagi CBS 11611</name>
    <dbReference type="NCBI Taxonomy" id="1266666"/>
    <lineage>
        <taxon>Eukaryota</taxon>
        <taxon>Fungi</taxon>
        <taxon>Dikarya</taxon>
        <taxon>Ascomycota</taxon>
        <taxon>Saccharomycotina</taxon>
        <taxon>Saccharomycetes</taxon>
        <taxon>Saccharomycetales</taxon>
        <taxon>Saccharomycetaceae</taxon>
        <taxon>Lachancea</taxon>
    </lineage>
</organism>
<dbReference type="Proteomes" id="UP000189911">
    <property type="component" value="Chromosome H"/>
</dbReference>
<evidence type="ECO:0000256" key="7">
    <source>
        <dbReference type="ARBA" id="ARBA00022840"/>
    </source>
</evidence>
<dbReference type="GO" id="GO:0016887">
    <property type="term" value="F:ATP hydrolysis activity"/>
    <property type="evidence" value="ECO:0007669"/>
    <property type="project" value="InterPro"/>
</dbReference>
<evidence type="ECO:0000256" key="10">
    <source>
        <dbReference type="ARBA" id="ARBA00023204"/>
    </source>
</evidence>
<evidence type="ECO:0000256" key="1">
    <source>
        <dbReference type="ARBA" id="ARBA00004123"/>
    </source>
</evidence>
<dbReference type="InterPro" id="IPR038729">
    <property type="entry name" value="Rad50/SbcC_AAA"/>
</dbReference>
<keyword evidence="9" id="KW-0233">DNA recombination</keyword>
<gene>
    <name evidence="14" type="ORF">LANO_0H18470G</name>
</gene>
<feature type="domain" description="Rad50/SbcC-type AAA" evidence="13">
    <location>
        <begin position="77"/>
        <end position="336"/>
    </location>
</feature>
<accession>A0A1G4KNE7</accession>
<evidence type="ECO:0000256" key="2">
    <source>
        <dbReference type="ARBA" id="ARBA00004286"/>
    </source>
</evidence>
<dbReference type="OrthoDB" id="10265785at2759"/>
<keyword evidence="5" id="KW-0547">Nucleotide-binding</keyword>
<dbReference type="GO" id="GO:0030915">
    <property type="term" value="C:Smc5-Smc6 complex"/>
    <property type="evidence" value="ECO:0007669"/>
    <property type="project" value="TreeGrafter"/>
</dbReference>
<evidence type="ECO:0000256" key="6">
    <source>
        <dbReference type="ARBA" id="ARBA00022763"/>
    </source>
</evidence>
<proteinExistence type="inferred from homology"/>
<name>A0A1G4KNE7_9SACH</name>
<dbReference type="GO" id="GO:0005524">
    <property type="term" value="F:ATP binding"/>
    <property type="evidence" value="ECO:0007669"/>
    <property type="project" value="UniProtKB-KW"/>
</dbReference>
<dbReference type="EMBL" id="LT598447">
    <property type="protein sequence ID" value="SCV05937.1"/>
    <property type="molecule type" value="Genomic_DNA"/>
</dbReference>
<dbReference type="InterPro" id="IPR027417">
    <property type="entry name" value="P-loop_NTPase"/>
</dbReference>
<dbReference type="GO" id="GO:0003684">
    <property type="term" value="F:damaged DNA binding"/>
    <property type="evidence" value="ECO:0007669"/>
    <property type="project" value="TreeGrafter"/>
</dbReference>
<evidence type="ECO:0000256" key="8">
    <source>
        <dbReference type="ARBA" id="ARBA00023054"/>
    </source>
</evidence>
<evidence type="ECO:0000256" key="9">
    <source>
        <dbReference type="ARBA" id="ARBA00023172"/>
    </source>
</evidence>
<dbReference type="SUPFAM" id="SSF52540">
    <property type="entry name" value="P-loop containing nucleoside triphosphate hydrolases"/>
    <property type="match status" value="2"/>
</dbReference>
<evidence type="ECO:0000256" key="3">
    <source>
        <dbReference type="ARBA" id="ARBA00006793"/>
    </source>
</evidence>
<evidence type="ECO:0000313" key="14">
    <source>
        <dbReference type="EMBL" id="SCV05937.1"/>
    </source>
</evidence>
<keyword evidence="7" id="KW-0067">ATP-binding</keyword>